<name>A0A9Y1BNN8_9ARCH</name>
<proteinExistence type="inferred from homology"/>
<evidence type="ECO:0000313" key="2">
    <source>
        <dbReference type="EMBL" id="UJG42156.1"/>
    </source>
</evidence>
<organism evidence="2">
    <name type="scientific">Candidatus Heimdallarchaeum aukensis</name>
    <dbReference type="NCBI Taxonomy" id="2876573"/>
    <lineage>
        <taxon>Archaea</taxon>
        <taxon>Promethearchaeati</taxon>
        <taxon>Candidatus Heimdallarchaeota</taxon>
        <taxon>Candidatus Heimdallarchaeia (ex Rinke et al. 2021) (nom. nud.)</taxon>
        <taxon>Candidatus Heimdallarchaeales</taxon>
        <taxon>Candidatus Heimdallarchaeaceae</taxon>
        <taxon>Candidatus Heimdallarchaeum</taxon>
    </lineage>
</organism>
<dbReference type="PANTHER" id="PTHR36536:SF3">
    <property type="entry name" value="UPF0111 PROTEIN HI_1603"/>
    <property type="match status" value="1"/>
</dbReference>
<dbReference type="Pfam" id="PF01865">
    <property type="entry name" value="PhoU_div"/>
    <property type="match status" value="1"/>
</dbReference>
<dbReference type="SUPFAM" id="SSF109755">
    <property type="entry name" value="PhoU-like"/>
    <property type="match status" value="1"/>
</dbReference>
<dbReference type="AlphaFoldDB" id="A0A9Y1BNN8"/>
<sequence>MIKISIKKKKKPKLQQLFIENCLFVEEAFYSMEKAIIAYLDGDFDQAIEKTNETIEIEKKQDRSREEIISRLFSRETMVFSRSDRLSIVESLDRIADKIEIALKNLIIYRCDISPELKEGIIKITKLNSKIGKEVKELVIAIFEDFSKGKEHVEEITDLRREVRSIHWDLLEKNYSVKQDFKDFNLQETLIKNLGKVADRAEEFADQIYNLLCKYSS</sequence>
<gene>
    <name evidence="2" type="ORF">K9W45_11475</name>
</gene>
<evidence type="ECO:0000256" key="1">
    <source>
        <dbReference type="ARBA" id="ARBA00008591"/>
    </source>
</evidence>
<dbReference type="InterPro" id="IPR038078">
    <property type="entry name" value="PhoU-like_sf"/>
</dbReference>
<dbReference type="Proteomes" id="UP001201020">
    <property type="component" value="Chromosome"/>
</dbReference>
<dbReference type="EMBL" id="CP084166">
    <property type="protein sequence ID" value="UJG42156.1"/>
    <property type="molecule type" value="Genomic_DNA"/>
</dbReference>
<protein>
    <submittedName>
        <fullName evidence="2">DUF47 family protein</fullName>
    </submittedName>
</protein>
<accession>A0A9Y1BNN8</accession>
<comment type="similarity">
    <text evidence="1">Belongs to the UPF0111 family.</text>
</comment>
<reference evidence="2" key="1">
    <citation type="journal article" date="2022" name="Nat. Microbiol.">
        <title>Unique mobile elements and scalable gene flow at the prokaryote-eukaryote boundary revealed by circularized Asgard archaea genomes.</title>
        <authorList>
            <person name="Wu F."/>
            <person name="Speth D.R."/>
            <person name="Philosof A."/>
            <person name="Cremiere A."/>
            <person name="Narayanan A."/>
            <person name="Barco R.A."/>
            <person name="Connon S.A."/>
            <person name="Amend J.P."/>
            <person name="Antoshechkin I.A."/>
            <person name="Orphan V.J."/>
        </authorList>
    </citation>
    <scope>NUCLEOTIDE SEQUENCE</scope>
    <source>
        <strain evidence="2">PM71</strain>
    </source>
</reference>
<dbReference type="InterPro" id="IPR002727">
    <property type="entry name" value="DUF47"/>
</dbReference>
<dbReference type="InterPro" id="IPR018445">
    <property type="entry name" value="Put_Phosphate_transp_reg"/>
</dbReference>
<dbReference type="Gene3D" id="1.20.58.220">
    <property type="entry name" value="Phosphate transport system protein phou homolog 2, domain 2"/>
    <property type="match status" value="1"/>
</dbReference>
<dbReference type="PANTHER" id="PTHR36536">
    <property type="entry name" value="UPF0111 PROTEIN HI_1603"/>
    <property type="match status" value="1"/>
</dbReference>